<comment type="cofactor">
    <cofactor evidence="1">
        <name>Zn(2+)</name>
        <dbReference type="ChEBI" id="CHEBI:29105"/>
    </cofactor>
</comment>
<reference evidence="9 10" key="1">
    <citation type="submission" date="2019-07" db="EMBL/GenBank/DDBJ databases">
        <title>Analysis of the biochemical properties, biological activity and biotechnological potential of siderophores and biosurfactants produced by Antarctic psychrotolerant bacteria.</title>
        <authorList>
            <person name="Styczynski M."/>
            <person name="Krucon T."/>
            <person name="Decewicz P."/>
            <person name="Dziewit L."/>
        </authorList>
    </citation>
    <scope>NUCLEOTIDE SEQUENCE [LARGE SCALE GENOMIC DNA]</scope>
    <source>
        <strain evidence="9 10">ANT_H27</strain>
    </source>
</reference>
<dbReference type="OrthoDB" id="2680017at2"/>
<evidence type="ECO:0000256" key="1">
    <source>
        <dbReference type="ARBA" id="ARBA00001947"/>
    </source>
</evidence>
<proteinExistence type="inferred from homology"/>
<evidence type="ECO:0000256" key="6">
    <source>
        <dbReference type="ARBA" id="ARBA00023136"/>
    </source>
</evidence>
<dbReference type="Pfam" id="PF02163">
    <property type="entry name" value="Peptidase_M50"/>
    <property type="match status" value="1"/>
</dbReference>
<feature type="domain" description="Peptidase M50" evidence="8">
    <location>
        <begin position="193"/>
        <end position="272"/>
    </location>
</feature>
<evidence type="ECO:0000313" key="10">
    <source>
        <dbReference type="Proteomes" id="UP000323856"/>
    </source>
</evidence>
<name>A0A5B0E7Q7_9MICC</name>
<feature type="transmembrane region" description="Helical" evidence="7">
    <location>
        <begin position="250"/>
        <end position="272"/>
    </location>
</feature>
<dbReference type="EMBL" id="VOBL01000020">
    <property type="protein sequence ID" value="KAA0974195.1"/>
    <property type="molecule type" value="Genomic_DNA"/>
</dbReference>
<evidence type="ECO:0000313" key="9">
    <source>
        <dbReference type="EMBL" id="KAA0974195.1"/>
    </source>
</evidence>
<dbReference type="AlphaFoldDB" id="A0A5B0E7Q7"/>
<dbReference type="Proteomes" id="UP000323856">
    <property type="component" value="Unassembled WGS sequence"/>
</dbReference>
<evidence type="ECO:0000256" key="7">
    <source>
        <dbReference type="SAM" id="Phobius"/>
    </source>
</evidence>
<organism evidence="9 10">
    <name type="scientific">Paeniglutamicibacter gangotriensis</name>
    <dbReference type="NCBI Taxonomy" id="254787"/>
    <lineage>
        <taxon>Bacteria</taxon>
        <taxon>Bacillati</taxon>
        <taxon>Actinomycetota</taxon>
        <taxon>Actinomycetes</taxon>
        <taxon>Micrococcales</taxon>
        <taxon>Micrococcaceae</taxon>
        <taxon>Paeniglutamicibacter</taxon>
    </lineage>
</organism>
<comment type="similarity">
    <text evidence="3">Belongs to the peptidase M50B family.</text>
</comment>
<evidence type="ECO:0000256" key="5">
    <source>
        <dbReference type="ARBA" id="ARBA00022989"/>
    </source>
</evidence>
<feature type="transmembrane region" description="Helical" evidence="7">
    <location>
        <begin position="278"/>
        <end position="297"/>
    </location>
</feature>
<evidence type="ECO:0000256" key="4">
    <source>
        <dbReference type="ARBA" id="ARBA00022692"/>
    </source>
</evidence>
<dbReference type="GO" id="GO:0006508">
    <property type="term" value="P:proteolysis"/>
    <property type="evidence" value="ECO:0007669"/>
    <property type="project" value="InterPro"/>
</dbReference>
<accession>A0A5B0E7Q7</accession>
<evidence type="ECO:0000256" key="2">
    <source>
        <dbReference type="ARBA" id="ARBA00004141"/>
    </source>
</evidence>
<feature type="transmembrane region" description="Helical" evidence="7">
    <location>
        <begin position="189"/>
        <end position="210"/>
    </location>
</feature>
<feature type="transmembrane region" description="Helical" evidence="7">
    <location>
        <begin position="156"/>
        <end position="177"/>
    </location>
</feature>
<keyword evidence="6 7" id="KW-0472">Membrane</keyword>
<evidence type="ECO:0000259" key="8">
    <source>
        <dbReference type="Pfam" id="PF02163"/>
    </source>
</evidence>
<comment type="caution">
    <text evidence="9">The sequence shown here is derived from an EMBL/GenBank/DDBJ whole genome shotgun (WGS) entry which is preliminary data.</text>
</comment>
<dbReference type="Gene3D" id="3.90.930.60">
    <property type="match status" value="1"/>
</dbReference>
<comment type="subcellular location">
    <subcellularLocation>
        <location evidence="2">Membrane</location>
        <topology evidence="2">Multi-pass membrane protein</topology>
    </subcellularLocation>
</comment>
<keyword evidence="4 7" id="KW-0812">Transmembrane</keyword>
<dbReference type="CDD" id="cd05709">
    <property type="entry name" value="S2P-M50"/>
    <property type="match status" value="1"/>
</dbReference>
<dbReference type="RefSeq" id="WP_149620547.1">
    <property type="nucleotide sequence ID" value="NZ_VOBL01000020.1"/>
</dbReference>
<feature type="transmembrane region" description="Helical" evidence="7">
    <location>
        <begin position="350"/>
        <end position="369"/>
    </location>
</feature>
<dbReference type="GO" id="GO:0016020">
    <property type="term" value="C:membrane"/>
    <property type="evidence" value="ECO:0007669"/>
    <property type="project" value="UniProtKB-SubCell"/>
</dbReference>
<evidence type="ECO:0000256" key="3">
    <source>
        <dbReference type="ARBA" id="ARBA00007931"/>
    </source>
</evidence>
<protein>
    <submittedName>
        <fullName evidence="9">M50 family metallopeptidase</fullName>
    </submittedName>
</protein>
<keyword evidence="5 7" id="KW-1133">Transmembrane helix</keyword>
<dbReference type="InterPro" id="IPR008915">
    <property type="entry name" value="Peptidase_M50"/>
</dbReference>
<gene>
    <name evidence="9" type="ORF">FQ154_16290</name>
</gene>
<sequence length="380" mass="41742">MGLTPTLNDKTALAGPSDVGAWFRDTKQQVREDVEVLQGLDQRPLLFIRTTGKYVAVGFDLPKLLPLFDGTRTGAEIIEQIASRADPILAMDRLGGILHELRQAGALVEAPKPEHGRRGIASFMRREHLLRLPLTRSIGTWLEGPVAPLRAIPGRVLAGLWVTMSAIGFAVGLFSLFTAGSGWQLPSNLWVLYLVLFLQIGFHELSHALVCQYLKVPAREAGVGLMLYVMPVGYVDRTDSYRITDRKSRAFLSLAGPINDQIWFGVTGLVVLLAPPEISHLAFSMLALQVLLTLMNFNPLVPSDGYHAVSALAGIVNFRGKALNYLTHKLLRVPLSESQLTVSRKTSRAYIWYGIVCLAFVLVLVLGMARTVGRLLEVLA</sequence>